<feature type="domain" description="Saccharopine dehydrogenase-like C-terminal" evidence="3">
    <location>
        <begin position="126"/>
        <end position="374"/>
    </location>
</feature>
<organism evidence="4 5">
    <name type="scientific">Paenibacillus hemerocallicola</name>
    <dbReference type="NCBI Taxonomy" id="1172614"/>
    <lineage>
        <taxon>Bacteria</taxon>
        <taxon>Bacillati</taxon>
        <taxon>Bacillota</taxon>
        <taxon>Bacilli</taxon>
        <taxon>Bacillales</taxon>
        <taxon>Paenibacillaceae</taxon>
        <taxon>Paenibacillus</taxon>
    </lineage>
</organism>
<evidence type="ECO:0000259" key="2">
    <source>
        <dbReference type="Pfam" id="PF03435"/>
    </source>
</evidence>
<evidence type="ECO:0000259" key="3">
    <source>
        <dbReference type="Pfam" id="PF16653"/>
    </source>
</evidence>
<keyword evidence="1" id="KW-0560">Oxidoreductase</keyword>
<proteinExistence type="predicted"/>
<dbReference type="Proteomes" id="UP000307943">
    <property type="component" value="Unassembled WGS sequence"/>
</dbReference>
<dbReference type="EMBL" id="VDCQ01000016">
    <property type="protein sequence ID" value="TNJ65708.1"/>
    <property type="molecule type" value="Genomic_DNA"/>
</dbReference>
<keyword evidence="5" id="KW-1185">Reference proteome</keyword>
<gene>
    <name evidence="4" type="ORF">FE784_13720</name>
</gene>
<dbReference type="PANTHER" id="PTHR11133">
    <property type="entry name" value="SACCHAROPINE DEHYDROGENASE"/>
    <property type="match status" value="1"/>
</dbReference>
<dbReference type="InterPro" id="IPR032095">
    <property type="entry name" value="Sacchrp_dh-like_C"/>
</dbReference>
<dbReference type="Gene3D" id="3.40.50.720">
    <property type="entry name" value="NAD(P)-binding Rossmann-like Domain"/>
    <property type="match status" value="1"/>
</dbReference>
<name>A0A5C4T9H8_9BACL</name>
<dbReference type="InterPro" id="IPR005097">
    <property type="entry name" value="Sacchrp_dh_NADP-bd"/>
</dbReference>
<dbReference type="GO" id="GO:0016491">
    <property type="term" value="F:oxidoreductase activity"/>
    <property type="evidence" value="ECO:0007669"/>
    <property type="project" value="UniProtKB-KW"/>
</dbReference>
<protein>
    <submittedName>
        <fullName evidence="4">L-lysine dehydrogenase</fullName>
    </submittedName>
</protein>
<feature type="domain" description="Saccharopine dehydrogenase NADP binding" evidence="2">
    <location>
        <begin position="3"/>
        <end position="122"/>
    </location>
</feature>
<dbReference type="InterPro" id="IPR036291">
    <property type="entry name" value="NAD(P)-bd_dom_sf"/>
</dbReference>
<sequence>MRVAVLGTGMVGHAVVGQLAKSRAVAEVVAVDAEQSRVERIAAAANRPNVTGRTVNLGDEATVTGLLREFDIAVNCLPAVLTLQTTRAAIAGNCHLVDLSNAAYTEKLELDDSAKAAGVLVVTGCGVAPGIVGILAARGAELLDEADEAVMICGGLPRHPVPPLWYQVVFSVDSLFQLYRKHSLAAENGQLVQIPPFSGLETIEFDAPVGECEAVITDAWSVPYTLRHKVKRIYEKTVRYKGHWSKLATLAELGFMSDTPVEAGGVQVSPYELTKRVLEPQMKGGSVEDITVARVTVTGMYRGQPAKVQWEMTDFFDPLRNMTSMARTTGFPAVVMAEWIAEARMGERGIRTPEQLITGNRFEPFLAALHEEGIRIAYTGNPVPEAEGERP</sequence>
<dbReference type="AlphaFoldDB" id="A0A5C4T9H8"/>
<dbReference type="Gene3D" id="3.30.360.10">
    <property type="entry name" value="Dihydrodipicolinate Reductase, domain 2"/>
    <property type="match status" value="1"/>
</dbReference>
<accession>A0A5C4T9H8</accession>
<comment type="caution">
    <text evidence="4">The sequence shown here is derived from an EMBL/GenBank/DDBJ whole genome shotgun (WGS) entry which is preliminary data.</text>
</comment>
<dbReference type="PANTHER" id="PTHR11133:SF22">
    <property type="entry name" value="ALPHA-AMINOADIPIC SEMIALDEHYDE SYNTHASE, MITOCHONDRIAL"/>
    <property type="match status" value="1"/>
</dbReference>
<dbReference type="OrthoDB" id="2078759at2"/>
<dbReference type="Pfam" id="PF16653">
    <property type="entry name" value="Sacchrp_dh_C"/>
    <property type="match status" value="1"/>
</dbReference>
<evidence type="ECO:0000256" key="1">
    <source>
        <dbReference type="ARBA" id="ARBA00023002"/>
    </source>
</evidence>
<dbReference type="InterPro" id="IPR051168">
    <property type="entry name" value="AASS"/>
</dbReference>
<dbReference type="RefSeq" id="WP_139602770.1">
    <property type="nucleotide sequence ID" value="NZ_VDCQ01000016.1"/>
</dbReference>
<evidence type="ECO:0000313" key="4">
    <source>
        <dbReference type="EMBL" id="TNJ65708.1"/>
    </source>
</evidence>
<evidence type="ECO:0000313" key="5">
    <source>
        <dbReference type="Proteomes" id="UP000307943"/>
    </source>
</evidence>
<dbReference type="Pfam" id="PF03435">
    <property type="entry name" value="Sacchrp_dh_NADP"/>
    <property type="match status" value="1"/>
</dbReference>
<reference evidence="4 5" key="1">
    <citation type="submission" date="2019-05" db="EMBL/GenBank/DDBJ databases">
        <title>We sequenced the genome of Paenibacillus hemerocallicola KCTC 33185 for further insight into its adaptation and study the phylogeny of Paenibacillus.</title>
        <authorList>
            <person name="Narsing Rao M.P."/>
        </authorList>
    </citation>
    <scope>NUCLEOTIDE SEQUENCE [LARGE SCALE GENOMIC DNA]</scope>
    <source>
        <strain evidence="4 5">KCTC 33185</strain>
    </source>
</reference>
<dbReference type="SUPFAM" id="SSF51735">
    <property type="entry name" value="NAD(P)-binding Rossmann-fold domains"/>
    <property type="match status" value="1"/>
</dbReference>
<dbReference type="SUPFAM" id="SSF55347">
    <property type="entry name" value="Glyceraldehyde-3-phosphate dehydrogenase-like, C-terminal domain"/>
    <property type="match status" value="1"/>
</dbReference>